<evidence type="ECO:0000256" key="2">
    <source>
        <dbReference type="ARBA" id="ARBA00022705"/>
    </source>
</evidence>
<proteinExistence type="inferred from homology"/>
<keyword evidence="2" id="KW-0235">DNA replication</keyword>
<dbReference type="GO" id="GO:0042555">
    <property type="term" value="C:MCM complex"/>
    <property type="evidence" value="ECO:0007669"/>
    <property type="project" value="TreeGrafter"/>
</dbReference>
<comment type="similarity">
    <text evidence="1">Belongs to the MCM family.</text>
</comment>
<evidence type="ECO:0000313" key="7">
    <source>
        <dbReference type="WBParaSite" id="scaffold32490_cov305.g20918"/>
    </source>
</evidence>
<dbReference type="GO" id="GO:1902975">
    <property type="term" value="P:mitotic DNA replication initiation"/>
    <property type="evidence" value="ECO:0007669"/>
    <property type="project" value="TreeGrafter"/>
</dbReference>
<accession>A0A915M955</accession>
<dbReference type="Pfam" id="PF00493">
    <property type="entry name" value="MCM"/>
    <property type="match status" value="1"/>
</dbReference>
<evidence type="ECO:0000256" key="4">
    <source>
        <dbReference type="ARBA" id="ARBA00022840"/>
    </source>
</evidence>
<dbReference type="AlphaFoldDB" id="A0A915M955"/>
<dbReference type="InterPro" id="IPR031327">
    <property type="entry name" value="MCM"/>
</dbReference>
<dbReference type="PANTHER" id="PTHR11630">
    <property type="entry name" value="DNA REPLICATION LICENSING FACTOR MCM FAMILY MEMBER"/>
    <property type="match status" value="1"/>
</dbReference>
<feature type="domain" description="MCM C-terminal AAA(+) ATPase" evidence="5">
    <location>
        <begin position="28"/>
        <end position="74"/>
    </location>
</feature>
<evidence type="ECO:0000259" key="5">
    <source>
        <dbReference type="PROSITE" id="PS50051"/>
    </source>
</evidence>
<keyword evidence="3" id="KW-0547">Nucleotide-binding</keyword>
<organism evidence="6 7">
    <name type="scientific">Meloidogyne javanica</name>
    <name type="common">Root-knot nematode worm</name>
    <dbReference type="NCBI Taxonomy" id="6303"/>
    <lineage>
        <taxon>Eukaryota</taxon>
        <taxon>Metazoa</taxon>
        <taxon>Ecdysozoa</taxon>
        <taxon>Nematoda</taxon>
        <taxon>Chromadorea</taxon>
        <taxon>Rhabditida</taxon>
        <taxon>Tylenchina</taxon>
        <taxon>Tylenchomorpha</taxon>
        <taxon>Tylenchoidea</taxon>
        <taxon>Meloidogynidae</taxon>
        <taxon>Meloidogyninae</taxon>
        <taxon>Meloidogyne</taxon>
        <taxon>Meloidogyne incognita group</taxon>
    </lineage>
</organism>
<dbReference type="PROSITE" id="PS50051">
    <property type="entry name" value="MCM_2"/>
    <property type="match status" value="1"/>
</dbReference>
<evidence type="ECO:0000256" key="3">
    <source>
        <dbReference type="ARBA" id="ARBA00022741"/>
    </source>
</evidence>
<protein>
    <submittedName>
        <fullName evidence="7">MCM domain-containing protein</fullName>
    </submittedName>
</protein>
<evidence type="ECO:0000313" key="6">
    <source>
        <dbReference type="Proteomes" id="UP000887561"/>
    </source>
</evidence>
<dbReference type="GO" id="GO:0003697">
    <property type="term" value="F:single-stranded DNA binding"/>
    <property type="evidence" value="ECO:0007669"/>
    <property type="project" value="TreeGrafter"/>
</dbReference>
<dbReference type="Gene3D" id="3.40.50.300">
    <property type="entry name" value="P-loop containing nucleotide triphosphate hydrolases"/>
    <property type="match status" value="1"/>
</dbReference>
<dbReference type="InterPro" id="IPR027417">
    <property type="entry name" value="P-loop_NTPase"/>
</dbReference>
<dbReference type="GO" id="GO:0006271">
    <property type="term" value="P:DNA strand elongation involved in DNA replication"/>
    <property type="evidence" value="ECO:0007669"/>
    <property type="project" value="TreeGrafter"/>
</dbReference>
<reference evidence="7" key="1">
    <citation type="submission" date="2022-11" db="UniProtKB">
        <authorList>
            <consortium name="WormBaseParasite"/>
        </authorList>
    </citation>
    <scope>IDENTIFICATION</scope>
</reference>
<name>A0A915M955_MELJA</name>
<dbReference type="WBParaSite" id="scaffold32490_cov305.g20918">
    <property type="protein sequence ID" value="scaffold32490_cov305.g20918"/>
    <property type="gene ID" value="scaffold32490_cov305.g20918"/>
</dbReference>
<dbReference type="Proteomes" id="UP000887561">
    <property type="component" value="Unplaced"/>
</dbReference>
<dbReference type="PANTHER" id="PTHR11630:SF66">
    <property type="entry name" value="DNA REPLICATION LICENSING FACTOR MCM4"/>
    <property type="match status" value="1"/>
</dbReference>
<dbReference type="GO" id="GO:0005524">
    <property type="term" value="F:ATP binding"/>
    <property type="evidence" value="ECO:0007669"/>
    <property type="project" value="UniProtKB-KW"/>
</dbReference>
<dbReference type="GO" id="GO:0005634">
    <property type="term" value="C:nucleus"/>
    <property type="evidence" value="ECO:0007669"/>
    <property type="project" value="TreeGrafter"/>
</dbReference>
<keyword evidence="6" id="KW-1185">Reference proteome</keyword>
<keyword evidence="4" id="KW-0067">ATP-binding</keyword>
<evidence type="ECO:0000256" key="1">
    <source>
        <dbReference type="ARBA" id="ARBA00008010"/>
    </source>
</evidence>
<dbReference type="InterPro" id="IPR001208">
    <property type="entry name" value="MCM_dom"/>
</dbReference>
<dbReference type="GO" id="GO:0000727">
    <property type="term" value="P:double-strand break repair via break-induced replication"/>
    <property type="evidence" value="ECO:0007669"/>
    <property type="project" value="TreeGrafter"/>
</dbReference>
<dbReference type="GO" id="GO:0017116">
    <property type="term" value="F:single-stranded DNA helicase activity"/>
    <property type="evidence" value="ECO:0007669"/>
    <property type="project" value="TreeGrafter"/>
</dbReference>
<sequence>LFMTEKRIQQVLTLSECDDIIDRLTKTVVLADNGVYCIDEFDKMNDSIRKVMEQRTLSIVKAGIICQLNARTSI</sequence>